<sequence>MKLPTTMKKIQSLTGRPPTLNRFLSRSTEKCKPFFNALKKGQGDKWDKECEASFQDLKAYLTSPLIPSFNHRLFFRFILRVLVLRELVVQHYMPFETSMSNVCGLGVLTTYISVIKGARYLDSPGEQVANSYQPSIQFLLKINHI</sequence>
<gene>
    <name evidence="1" type="ORF">L3X38_011441</name>
</gene>
<accession>A0AAD4WHE0</accession>
<dbReference type="EMBL" id="JAJFAZ020000002">
    <property type="protein sequence ID" value="KAI5343565.1"/>
    <property type="molecule type" value="Genomic_DNA"/>
</dbReference>
<dbReference type="Gene3D" id="3.30.70.270">
    <property type="match status" value="1"/>
</dbReference>
<comment type="caution">
    <text evidence="1">The sequence shown here is derived from an EMBL/GenBank/DDBJ whole genome shotgun (WGS) entry which is preliminary data.</text>
</comment>
<evidence type="ECO:0000313" key="1">
    <source>
        <dbReference type="EMBL" id="KAI5343565.1"/>
    </source>
</evidence>
<evidence type="ECO:0000313" key="2">
    <source>
        <dbReference type="Proteomes" id="UP001054821"/>
    </source>
</evidence>
<reference evidence="1 2" key="1">
    <citation type="journal article" date="2022" name="G3 (Bethesda)">
        <title>Whole-genome sequence and methylome profiling of the almond [Prunus dulcis (Mill.) D.A. Webb] cultivar 'Nonpareil'.</title>
        <authorList>
            <person name="D'Amico-Willman K.M."/>
            <person name="Ouma W.Z."/>
            <person name="Meulia T."/>
            <person name="Sideli G.M."/>
            <person name="Gradziel T.M."/>
            <person name="Fresnedo-Ramirez J."/>
        </authorList>
    </citation>
    <scope>NUCLEOTIDE SEQUENCE [LARGE SCALE GENOMIC DNA]</scope>
    <source>
        <strain evidence="1">Clone GOH B32 T37-40</strain>
    </source>
</reference>
<dbReference type="AlphaFoldDB" id="A0AAD4WHE0"/>
<dbReference type="InterPro" id="IPR043502">
    <property type="entry name" value="DNA/RNA_pol_sf"/>
</dbReference>
<keyword evidence="2" id="KW-1185">Reference proteome</keyword>
<protein>
    <recommendedName>
        <fullName evidence="3">Reverse transcriptase/retrotransposon-derived protein RNase H-like domain-containing protein</fullName>
    </recommendedName>
</protein>
<dbReference type="InterPro" id="IPR043128">
    <property type="entry name" value="Rev_trsase/Diguanyl_cyclase"/>
</dbReference>
<dbReference type="SUPFAM" id="SSF56672">
    <property type="entry name" value="DNA/RNA polymerases"/>
    <property type="match status" value="1"/>
</dbReference>
<name>A0AAD4WHE0_PRUDU</name>
<evidence type="ECO:0008006" key="3">
    <source>
        <dbReference type="Google" id="ProtNLM"/>
    </source>
</evidence>
<proteinExistence type="predicted"/>
<dbReference type="Proteomes" id="UP001054821">
    <property type="component" value="Chromosome 2"/>
</dbReference>
<organism evidence="1 2">
    <name type="scientific">Prunus dulcis</name>
    <name type="common">Almond</name>
    <name type="synonym">Amygdalus dulcis</name>
    <dbReference type="NCBI Taxonomy" id="3755"/>
    <lineage>
        <taxon>Eukaryota</taxon>
        <taxon>Viridiplantae</taxon>
        <taxon>Streptophyta</taxon>
        <taxon>Embryophyta</taxon>
        <taxon>Tracheophyta</taxon>
        <taxon>Spermatophyta</taxon>
        <taxon>Magnoliopsida</taxon>
        <taxon>eudicotyledons</taxon>
        <taxon>Gunneridae</taxon>
        <taxon>Pentapetalae</taxon>
        <taxon>rosids</taxon>
        <taxon>fabids</taxon>
        <taxon>Rosales</taxon>
        <taxon>Rosaceae</taxon>
        <taxon>Amygdaloideae</taxon>
        <taxon>Amygdaleae</taxon>
        <taxon>Prunus</taxon>
    </lineage>
</organism>